<dbReference type="Proteomes" id="UP001519460">
    <property type="component" value="Unassembled WGS sequence"/>
</dbReference>
<sequence length="114" mass="12157">MPAFHSLFPLLITAALLPAPITPQARCPPPPNCLQCPIAPSGNVEKAVCKTCPHTLPTTVIDATILGGGCQLITVRGLIPQFFMRQTSLRSLTLSSCGITKFTGAVFEKNVELR</sequence>
<evidence type="ECO:0000313" key="3">
    <source>
        <dbReference type="Proteomes" id="UP001519460"/>
    </source>
</evidence>
<protein>
    <submittedName>
        <fullName evidence="2">Uncharacterized protein</fullName>
    </submittedName>
</protein>
<dbReference type="EMBL" id="JACVVK020000311">
    <property type="protein sequence ID" value="KAK7479086.1"/>
    <property type="molecule type" value="Genomic_DNA"/>
</dbReference>
<organism evidence="2 3">
    <name type="scientific">Batillaria attramentaria</name>
    <dbReference type="NCBI Taxonomy" id="370345"/>
    <lineage>
        <taxon>Eukaryota</taxon>
        <taxon>Metazoa</taxon>
        <taxon>Spiralia</taxon>
        <taxon>Lophotrochozoa</taxon>
        <taxon>Mollusca</taxon>
        <taxon>Gastropoda</taxon>
        <taxon>Caenogastropoda</taxon>
        <taxon>Sorbeoconcha</taxon>
        <taxon>Cerithioidea</taxon>
        <taxon>Batillariidae</taxon>
        <taxon>Batillaria</taxon>
    </lineage>
</organism>
<feature type="chain" id="PRO_5044845038" evidence="1">
    <location>
        <begin position="24"/>
        <end position="114"/>
    </location>
</feature>
<keyword evidence="1" id="KW-0732">Signal</keyword>
<reference evidence="2 3" key="1">
    <citation type="journal article" date="2023" name="Sci. Data">
        <title>Genome assembly of the Korean intertidal mud-creeper Batillaria attramentaria.</title>
        <authorList>
            <person name="Patra A.K."/>
            <person name="Ho P.T."/>
            <person name="Jun S."/>
            <person name="Lee S.J."/>
            <person name="Kim Y."/>
            <person name="Won Y.J."/>
        </authorList>
    </citation>
    <scope>NUCLEOTIDE SEQUENCE [LARGE SCALE GENOMIC DNA]</scope>
    <source>
        <strain evidence="2">Wonlab-2016</strain>
    </source>
</reference>
<keyword evidence="3" id="KW-1185">Reference proteome</keyword>
<evidence type="ECO:0000256" key="1">
    <source>
        <dbReference type="SAM" id="SignalP"/>
    </source>
</evidence>
<accession>A0ABD0JWK7</accession>
<evidence type="ECO:0000313" key="2">
    <source>
        <dbReference type="EMBL" id="KAK7479086.1"/>
    </source>
</evidence>
<comment type="caution">
    <text evidence="2">The sequence shown here is derived from an EMBL/GenBank/DDBJ whole genome shotgun (WGS) entry which is preliminary data.</text>
</comment>
<proteinExistence type="predicted"/>
<name>A0ABD0JWK7_9CAEN</name>
<gene>
    <name evidence="2" type="ORF">BaRGS_00029678</name>
</gene>
<feature type="signal peptide" evidence="1">
    <location>
        <begin position="1"/>
        <end position="23"/>
    </location>
</feature>
<dbReference type="AlphaFoldDB" id="A0ABD0JWK7"/>